<sequence>MASQNNRVQPTFTIEQIELIRRLRNSGLTKEQVVQRLNHLSASMQNLGICTQCQHPSLFPSRLLQQFHRQVTAAVIHQYQ</sequence>
<keyword evidence="3" id="KW-1185">Reference proteome</keyword>
<organism evidence="2 3">
    <name type="scientific">Batillaria attramentaria</name>
    <dbReference type="NCBI Taxonomy" id="370345"/>
    <lineage>
        <taxon>Eukaryota</taxon>
        <taxon>Metazoa</taxon>
        <taxon>Spiralia</taxon>
        <taxon>Lophotrochozoa</taxon>
        <taxon>Mollusca</taxon>
        <taxon>Gastropoda</taxon>
        <taxon>Caenogastropoda</taxon>
        <taxon>Sorbeoconcha</taxon>
        <taxon>Cerithioidea</taxon>
        <taxon>Batillariidae</taxon>
        <taxon>Batillaria</taxon>
    </lineage>
</organism>
<accession>A0ABD0KEB8</accession>
<evidence type="ECO:0000313" key="3">
    <source>
        <dbReference type="Proteomes" id="UP001519460"/>
    </source>
</evidence>
<proteinExistence type="predicted"/>
<dbReference type="InterPro" id="IPR040363">
    <property type="entry name" value="HMBOX1"/>
</dbReference>
<name>A0ABD0KEB8_9CAEN</name>
<evidence type="ECO:0000259" key="1">
    <source>
        <dbReference type="PROSITE" id="PS51937"/>
    </source>
</evidence>
<reference evidence="2 3" key="1">
    <citation type="journal article" date="2023" name="Sci. Data">
        <title>Genome assembly of the Korean intertidal mud-creeper Batillaria attramentaria.</title>
        <authorList>
            <person name="Patra A.K."/>
            <person name="Ho P.T."/>
            <person name="Jun S."/>
            <person name="Lee S.J."/>
            <person name="Kim Y."/>
            <person name="Won Y.J."/>
        </authorList>
    </citation>
    <scope>NUCLEOTIDE SEQUENCE [LARGE SCALE GENOMIC DNA]</scope>
    <source>
        <strain evidence="2">Wonlab-2016</strain>
    </source>
</reference>
<gene>
    <name evidence="2" type="ORF">BaRGS_00023460</name>
</gene>
<evidence type="ECO:0000313" key="2">
    <source>
        <dbReference type="EMBL" id="KAK7485361.1"/>
    </source>
</evidence>
<dbReference type="PANTHER" id="PTHR14618:SF0">
    <property type="entry name" value="HOMEOBOX-CONTAINING PROTEIN 1"/>
    <property type="match status" value="1"/>
</dbReference>
<dbReference type="EMBL" id="JACVVK020000196">
    <property type="protein sequence ID" value="KAK7485361.1"/>
    <property type="molecule type" value="Genomic_DNA"/>
</dbReference>
<dbReference type="AlphaFoldDB" id="A0ABD0KEB8"/>
<protein>
    <recommendedName>
        <fullName evidence="1">HNF-p1 domain-containing protein</fullName>
    </recommendedName>
</protein>
<dbReference type="InterPro" id="IPR044866">
    <property type="entry name" value="HNF_P1"/>
</dbReference>
<dbReference type="PROSITE" id="PS51937">
    <property type="entry name" value="HNF_P1"/>
    <property type="match status" value="1"/>
</dbReference>
<feature type="domain" description="HNF-p1" evidence="1">
    <location>
        <begin position="8"/>
        <end position="39"/>
    </location>
</feature>
<dbReference type="Proteomes" id="UP001519460">
    <property type="component" value="Unassembled WGS sequence"/>
</dbReference>
<comment type="caution">
    <text evidence="2">The sequence shown here is derived from an EMBL/GenBank/DDBJ whole genome shotgun (WGS) entry which is preliminary data.</text>
</comment>
<dbReference type="PANTHER" id="PTHR14618">
    <property type="entry name" value="HOMEODOX-CONTAINING PROTEIN 1 HMBOX1"/>
    <property type="match status" value="1"/>
</dbReference>